<dbReference type="SUPFAM" id="SSF53448">
    <property type="entry name" value="Nucleotide-diphospho-sugar transferases"/>
    <property type="match status" value="1"/>
</dbReference>
<dbReference type="PANTHER" id="PTHR43685">
    <property type="entry name" value="GLYCOSYLTRANSFERASE"/>
    <property type="match status" value="1"/>
</dbReference>
<dbReference type="STRING" id="1428652.BIV24_15815"/>
<evidence type="ECO:0000259" key="2">
    <source>
        <dbReference type="Pfam" id="PF00535"/>
    </source>
</evidence>
<protein>
    <submittedName>
        <fullName evidence="4">Glycosyl transferase family 2</fullName>
    </submittedName>
</protein>
<keyword evidence="1 4" id="KW-0808">Transferase</keyword>
<sequence>MAVTLTLAEALAARPNDHRSLRADFEKASGLSWHAPTPAALAAGHALSVVVPARNTAHSMRPVLDALATQNTHGSVEIIVVDDASTDSTADIAEAHPAVDMLIRLRDPGGAATARNVGTALASAGTIVYLDADMVIGPHVLADMAARSRPDTVLLGFRHNVRYTPGLDGSAQIPTRSPDLAADHRVTWRSNGGKQLYTGVVLDGPTTGRPLDETDDFQKLGHGVTYLDWDLPRTVVTALLAVPREKVVNVGGFDPTFGRIGWGMEDTHLGAALIASGCLVVPLRQCVGFHLDPPDADAQWETKLAGWPNTLAYYRMLLDGPVPSGRAGAFHAHTEQLLADAEVITR</sequence>
<dbReference type="InterPro" id="IPR029044">
    <property type="entry name" value="Nucleotide-diphossugar_trans"/>
</dbReference>
<organism evidence="4 5">
    <name type="scientific">Streptomyces colonosanans</name>
    <dbReference type="NCBI Taxonomy" id="1428652"/>
    <lineage>
        <taxon>Bacteria</taxon>
        <taxon>Bacillati</taxon>
        <taxon>Actinomycetota</taxon>
        <taxon>Actinomycetes</taxon>
        <taxon>Kitasatosporales</taxon>
        <taxon>Streptomycetaceae</taxon>
        <taxon>Streptomyces</taxon>
    </lineage>
</organism>
<evidence type="ECO:0000256" key="1">
    <source>
        <dbReference type="ARBA" id="ARBA00022679"/>
    </source>
</evidence>
<evidence type="ECO:0000313" key="4">
    <source>
        <dbReference type="EMBL" id="OIJ91730.1"/>
    </source>
</evidence>
<name>A0A1S2PDI9_9ACTN</name>
<dbReference type="InterPro" id="IPR001173">
    <property type="entry name" value="Glyco_trans_2-like"/>
</dbReference>
<feature type="domain" description="Glycosyltransferase 2-like" evidence="2">
    <location>
        <begin position="48"/>
        <end position="161"/>
    </location>
</feature>
<accession>A0A1S2PDI9</accession>
<gene>
    <name evidence="4" type="ORF">BIV24_15815</name>
</gene>
<dbReference type="GO" id="GO:0016740">
    <property type="term" value="F:transferase activity"/>
    <property type="evidence" value="ECO:0007669"/>
    <property type="project" value="UniProtKB-KW"/>
</dbReference>
<evidence type="ECO:0000259" key="3">
    <source>
        <dbReference type="Pfam" id="PF02709"/>
    </source>
</evidence>
<dbReference type="Pfam" id="PF02709">
    <property type="entry name" value="Glyco_transf_7C"/>
    <property type="match status" value="1"/>
</dbReference>
<feature type="domain" description="Galactosyltransferase C-terminal" evidence="3">
    <location>
        <begin position="225"/>
        <end position="279"/>
    </location>
</feature>
<dbReference type="InterPro" id="IPR050834">
    <property type="entry name" value="Glycosyltransf_2"/>
</dbReference>
<dbReference type="InterPro" id="IPR027791">
    <property type="entry name" value="Galactosyl_T_C"/>
</dbReference>
<proteinExistence type="predicted"/>
<dbReference type="Pfam" id="PF00535">
    <property type="entry name" value="Glycos_transf_2"/>
    <property type="match status" value="1"/>
</dbReference>
<keyword evidence="5" id="KW-1185">Reference proteome</keyword>
<dbReference type="CDD" id="cd00761">
    <property type="entry name" value="Glyco_tranf_GTA_type"/>
    <property type="match status" value="1"/>
</dbReference>
<comment type="caution">
    <text evidence="4">The sequence shown here is derived from an EMBL/GenBank/DDBJ whole genome shotgun (WGS) entry which is preliminary data.</text>
</comment>
<dbReference type="Proteomes" id="UP000179935">
    <property type="component" value="Unassembled WGS sequence"/>
</dbReference>
<dbReference type="EMBL" id="MLYP01000040">
    <property type="protein sequence ID" value="OIJ91730.1"/>
    <property type="molecule type" value="Genomic_DNA"/>
</dbReference>
<reference evidence="4 5" key="1">
    <citation type="submission" date="2016-10" db="EMBL/GenBank/DDBJ databases">
        <title>Genome sequence of Streptomyces sp. MUSC 93.</title>
        <authorList>
            <person name="Lee L.-H."/>
            <person name="Ser H.-L."/>
            <person name="Law J.W.-F."/>
        </authorList>
    </citation>
    <scope>NUCLEOTIDE SEQUENCE [LARGE SCALE GENOMIC DNA]</scope>
    <source>
        <strain evidence="4 5">MUSC 93</strain>
    </source>
</reference>
<dbReference type="PANTHER" id="PTHR43685:SF3">
    <property type="entry name" value="SLR2126 PROTEIN"/>
    <property type="match status" value="1"/>
</dbReference>
<dbReference type="AlphaFoldDB" id="A0A1S2PDI9"/>
<dbReference type="Gene3D" id="3.90.550.10">
    <property type="entry name" value="Spore Coat Polysaccharide Biosynthesis Protein SpsA, Chain A"/>
    <property type="match status" value="1"/>
</dbReference>
<evidence type="ECO:0000313" key="5">
    <source>
        <dbReference type="Proteomes" id="UP000179935"/>
    </source>
</evidence>